<feature type="chain" id="PRO_5047488968" evidence="3">
    <location>
        <begin position="24"/>
        <end position="202"/>
    </location>
</feature>
<name>A0ABS8V3V0_DATST</name>
<comment type="caution">
    <text evidence="4">The sequence shown here is derived from an EMBL/GenBank/DDBJ whole genome shotgun (WGS) entry which is preliminary data.</text>
</comment>
<accession>A0ABS8V3V0</accession>
<dbReference type="EMBL" id="JACEIK010003381">
    <property type="protein sequence ID" value="MCD9641504.1"/>
    <property type="molecule type" value="Genomic_DNA"/>
</dbReference>
<dbReference type="SMART" id="SM00452">
    <property type="entry name" value="STI"/>
    <property type="match status" value="1"/>
</dbReference>
<keyword evidence="3" id="KW-0732">Signal</keyword>
<keyword evidence="5" id="KW-1185">Reference proteome</keyword>
<evidence type="ECO:0000256" key="3">
    <source>
        <dbReference type="SAM" id="SignalP"/>
    </source>
</evidence>
<proteinExistence type="inferred from homology"/>
<dbReference type="Gene3D" id="2.80.10.50">
    <property type="match status" value="1"/>
</dbReference>
<comment type="similarity">
    <text evidence="1">Belongs to the protease inhibitor I3 (leguminous Kunitz-type inhibitor) family.</text>
</comment>
<protein>
    <submittedName>
        <fullName evidence="4">Uncharacterized protein</fullName>
    </submittedName>
</protein>
<evidence type="ECO:0000313" key="4">
    <source>
        <dbReference type="EMBL" id="MCD9641504.1"/>
    </source>
</evidence>
<dbReference type="PANTHER" id="PTHR33107">
    <property type="entry name" value="KUNITZ TRYPSIN INHIBITOR 2"/>
    <property type="match status" value="1"/>
</dbReference>
<evidence type="ECO:0000313" key="5">
    <source>
        <dbReference type="Proteomes" id="UP000823775"/>
    </source>
</evidence>
<dbReference type="Pfam" id="PF00197">
    <property type="entry name" value="Kunitz_legume"/>
    <property type="match status" value="1"/>
</dbReference>
<feature type="signal peptide" evidence="3">
    <location>
        <begin position="1"/>
        <end position="23"/>
    </location>
</feature>
<dbReference type="PRINTS" id="PR00291">
    <property type="entry name" value="KUNITZINHBTR"/>
</dbReference>
<dbReference type="Proteomes" id="UP000823775">
    <property type="component" value="Unassembled WGS sequence"/>
</dbReference>
<dbReference type="InterPro" id="IPR002160">
    <property type="entry name" value="Prot_inh_Kunz-lg"/>
</dbReference>
<keyword evidence="2" id="KW-0646">Protease inhibitor</keyword>
<organism evidence="4 5">
    <name type="scientific">Datura stramonium</name>
    <name type="common">Jimsonweed</name>
    <name type="synonym">Common thornapple</name>
    <dbReference type="NCBI Taxonomy" id="4076"/>
    <lineage>
        <taxon>Eukaryota</taxon>
        <taxon>Viridiplantae</taxon>
        <taxon>Streptophyta</taxon>
        <taxon>Embryophyta</taxon>
        <taxon>Tracheophyta</taxon>
        <taxon>Spermatophyta</taxon>
        <taxon>Magnoliopsida</taxon>
        <taxon>eudicotyledons</taxon>
        <taxon>Gunneridae</taxon>
        <taxon>Pentapetalae</taxon>
        <taxon>asterids</taxon>
        <taxon>lamiids</taxon>
        <taxon>Solanales</taxon>
        <taxon>Solanaceae</taxon>
        <taxon>Solanoideae</taxon>
        <taxon>Datureae</taxon>
        <taxon>Datura</taxon>
    </lineage>
</organism>
<sequence length="202" mass="21889">MKTYGILLLSCLLCFTSLQFIKAEPVVDTNKQQVRPGYTYYILPATTRGNGGGLTLAKGENGSCPLDVYQAQNSQSVGLPLKFLMVNSSAGLVIDENEDVNIKFAAPRYVSICDKSTVWKIEDGFVTTGGIKGGSENGTSTGLFTIQKYEDAYALQYCPRATGCSFICPRLLCGYIGILPASNGSRRLAVNRPVFKIVFKKA</sequence>
<evidence type="ECO:0000256" key="1">
    <source>
        <dbReference type="ARBA" id="ARBA00005440"/>
    </source>
</evidence>
<evidence type="ECO:0000256" key="2">
    <source>
        <dbReference type="ARBA" id="ARBA00022690"/>
    </source>
</evidence>
<dbReference type="PANTHER" id="PTHR33107:SF16">
    <property type="entry name" value="21 KDA SEED PROTEIN-LIKE"/>
    <property type="match status" value="1"/>
</dbReference>
<dbReference type="InterPro" id="IPR011065">
    <property type="entry name" value="Kunitz_inhibitor_STI-like_sf"/>
</dbReference>
<dbReference type="SUPFAM" id="SSF50386">
    <property type="entry name" value="STI-like"/>
    <property type="match status" value="1"/>
</dbReference>
<gene>
    <name evidence="4" type="ORF">HAX54_027716</name>
</gene>
<reference evidence="4 5" key="1">
    <citation type="journal article" date="2021" name="BMC Genomics">
        <title>Datura genome reveals duplications of psychoactive alkaloid biosynthetic genes and high mutation rate following tissue culture.</title>
        <authorList>
            <person name="Rajewski A."/>
            <person name="Carter-House D."/>
            <person name="Stajich J."/>
            <person name="Litt A."/>
        </authorList>
    </citation>
    <scope>NUCLEOTIDE SEQUENCE [LARGE SCALE GENOMIC DNA]</scope>
    <source>
        <strain evidence="4">AR-01</strain>
    </source>
</reference>